<evidence type="ECO:0000256" key="1">
    <source>
        <dbReference type="SAM" id="MobiDB-lite"/>
    </source>
</evidence>
<dbReference type="AlphaFoldDB" id="A0A918QJ77"/>
<name>A0A918QJ77_9ACTN</name>
<organism evidence="2 3">
    <name type="scientific">Streptomyces subrutilus</name>
    <dbReference type="NCBI Taxonomy" id="36818"/>
    <lineage>
        <taxon>Bacteria</taxon>
        <taxon>Bacillati</taxon>
        <taxon>Actinomycetota</taxon>
        <taxon>Actinomycetes</taxon>
        <taxon>Kitasatosporales</taxon>
        <taxon>Streptomycetaceae</taxon>
        <taxon>Streptomyces</taxon>
    </lineage>
</organism>
<feature type="region of interest" description="Disordered" evidence="1">
    <location>
        <begin position="64"/>
        <end position="112"/>
    </location>
</feature>
<proteinExistence type="predicted"/>
<dbReference type="EMBL" id="BMVX01000001">
    <property type="protein sequence ID" value="GGZ48183.1"/>
    <property type="molecule type" value="Genomic_DNA"/>
</dbReference>
<protein>
    <submittedName>
        <fullName evidence="2">Uncharacterized protein</fullName>
    </submittedName>
</protein>
<gene>
    <name evidence="2" type="ORF">GCM10010371_04510</name>
</gene>
<evidence type="ECO:0000313" key="2">
    <source>
        <dbReference type="EMBL" id="GGZ48183.1"/>
    </source>
</evidence>
<evidence type="ECO:0000313" key="3">
    <source>
        <dbReference type="Proteomes" id="UP000634660"/>
    </source>
</evidence>
<sequence>MVLGHPVLGEDLAAEGGREHVRVGVGATYVLRLMESHIRTIGELRPYHPEPDFRNLQGGFSRAPESGAVAAGDGTRGPPPREHPCTPAAHRPPPGLAGRGPGASFAPTSGHPSAARDLSLVLRPGRAAHPFRLVAVQATGIDARGVTVYAGTSLETAEPGRH</sequence>
<reference evidence="2" key="2">
    <citation type="submission" date="2020-09" db="EMBL/GenBank/DDBJ databases">
        <authorList>
            <person name="Sun Q."/>
            <person name="Ohkuma M."/>
        </authorList>
    </citation>
    <scope>NUCLEOTIDE SEQUENCE</scope>
    <source>
        <strain evidence="2">JCM 4834</strain>
    </source>
</reference>
<comment type="caution">
    <text evidence="2">The sequence shown here is derived from an EMBL/GenBank/DDBJ whole genome shotgun (WGS) entry which is preliminary data.</text>
</comment>
<reference evidence="2" key="1">
    <citation type="journal article" date="2014" name="Int. J. Syst. Evol. Microbiol.">
        <title>Complete genome sequence of Corynebacterium casei LMG S-19264T (=DSM 44701T), isolated from a smear-ripened cheese.</title>
        <authorList>
            <consortium name="US DOE Joint Genome Institute (JGI-PGF)"/>
            <person name="Walter F."/>
            <person name="Albersmeier A."/>
            <person name="Kalinowski J."/>
            <person name="Ruckert C."/>
        </authorList>
    </citation>
    <scope>NUCLEOTIDE SEQUENCE</scope>
    <source>
        <strain evidence="2">JCM 4834</strain>
    </source>
</reference>
<accession>A0A918QJ77</accession>
<dbReference type="Proteomes" id="UP000634660">
    <property type="component" value="Unassembled WGS sequence"/>
</dbReference>